<feature type="domain" description="SsuA/THI5-like" evidence="6">
    <location>
        <begin position="69"/>
        <end position="275"/>
    </location>
</feature>
<dbReference type="InterPro" id="IPR015168">
    <property type="entry name" value="SsuA/THI5"/>
</dbReference>
<evidence type="ECO:0000256" key="1">
    <source>
        <dbReference type="ARBA" id="ARBA00004418"/>
    </source>
</evidence>
<feature type="chain" id="PRO_5015892224" evidence="5">
    <location>
        <begin position="29"/>
        <end position="357"/>
    </location>
</feature>
<evidence type="ECO:0000313" key="8">
    <source>
        <dbReference type="Proteomes" id="UP000249794"/>
    </source>
</evidence>
<dbReference type="GO" id="GO:0016740">
    <property type="term" value="F:transferase activity"/>
    <property type="evidence" value="ECO:0007669"/>
    <property type="project" value="UniProtKB-KW"/>
</dbReference>
<dbReference type="EMBL" id="QBMP01000019">
    <property type="protein sequence ID" value="PZO59594.1"/>
    <property type="molecule type" value="Genomic_DNA"/>
</dbReference>
<evidence type="ECO:0000256" key="4">
    <source>
        <dbReference type="ARBA" id="ARBA00022729"/>
    </source>
</evidence>
<reference evidence="7 8" key="2">
    <citation type="submission" date="2018-06" db="EMBL/GenBank/DDBJ databases">
        <title>Metagenomic assembly of (sub)arctic Cyanobacteria and their associated microbiome from non-axenic cultures.</title>
        <authorList>
            <person name="Baurain D."/>
        </authorList>
    </citation>
    <scope>NUCLEOTIDE SEQUENCE [LARGE SCALE GENOMIC DNA]</scope>
    <source>
        <strain evidence="7">ULC027bin1</strain>
    </source>
</reference>
<dbReference type="Gene3D" id="3.40.190.10">
    <property type="entry name" value="Periplasmic binding protein-like II"/>
    <property type="match status" value="2"/>
</dbReference>
<evidence type="ECO:0000256" key="3">
    <source>
        <dbReference type="ARBA" id="ARBA00022448"/>
    </source>
</evidence>
<gene>
    <name evidence="7" type="ORF">DCF15_03400</name>
</gene>
<organism evidence="7 8">
    <name type="scientific">Phormidesmis priestleyi</name>
    <dbReference type="NCBI Taxonomy" id="268141"/>
    <lineage>
        <taxon>Bacteria</taxon>
        <taxon>Bacillati</taxon>
        <taxon>Cyanobacteriota</taxon>
        <taxon>Cyanophyceae</taxon>
        <taxon>Leptolyngbyales</taxon>
        <taxon>Leptolyngbyaceae</taxon>
        <taxon>Phormidesmis</taxon>
    </lineage>
</organism>
<accession>A0A2W4XRR5</accession>
<dbReference type="Proteomes" id="UP000249794">
    <property type="component" value="Unassembled WGS sequence"/>
</dbReference>
<dbReference type="AlphaFoldDB" id="A0A2W4XRR5"/>
<evidence type="ECO:0000256" key="2">
    <source>
        <dbReference type="ARBA" id="ARBA00010742"/>
    </source>
</evidence>
<dbReference type="Pfam" id="PF09084">
    <property type="entry name" value="NMT1"/>
    <property type="match status" value="1"/>
</dbReference>
<sequence length="357" mass="37944">MTYLLSKIRRRQALQMLAGASGAALLHACNAASTDKAASEAPAAADETASSADSAMSLTLGTISWIGQVPIYIAQEKGFYKEAGLDFNLRLFGSGSEYMSAFLTNQLDGVSPVSSEAIIMKAQGKDYKIVLVQDNSVGGDGILAKDSIKSIADFKGKKVAVDTSGVSYFFLLQVLKEAGLSKDDITAVNTEPAAAAAAFQANSVDIAVTYAPYLKQADDAVEDGRIIYDSAKMPTAITDLYLFDTAYIKSNPEAVQAFVDATLKGLQFLKDNPEEGIAIGSKALEATPEDIAADLQGIKLPDKETNLKMLAQPEDDLFLANSLEELAAFLLSEGQIETNPGDWATVIDPQFVEAVKL</sequence>
<feature type="signal peptide" evidence="5">
    <location>
        <begin position="1"/>
        <end position="28"/>
    </location>
</feature>
<comment type="subcellular location">
    <subcellularLocation>
        <location evidence="1">Periplasm</location>
    </subcellularLocation>
</comment>
<comment type="caution">
    <text evidence="7">The sequence shown here is derived from an EMBL/GenBank/DDBJ whole genome shotgun (WGS) entry which is preliminary data.</text>
</comment>
<dbReference type="PROSITE" id="PS51318">
    <property type="entry name" value="TAT"/>
    <property type="match status" value="1"/>
</dbReference>
<name>A0A2W4XRR5_9CYAN</name>
<keyword evidence="7" id="KW-0808">Transferase</keyword>
<dbReference type="PANTHER" id="PTHR30024:SF47">
    <property type="entry name" value="TAURINE-BINDING PERIPLASMIC PROTEIN"/>
    <property type="match status" value="1"/>
</dbReference>
<dbReference type="NCBIfam" id="TIGR01728">
    <property type="entry name" value="SsuA_fam"/>
    <property type="match status" value="1"/>
</dbReference>
<dbReference type="GO" id="GO:0042626">
    <property type="term" value="F:ATPase-coupled transmembrane transporter activity"/>
    <property type="evidence" value="ECO:0007669"/>
    <property type="project" value="InterPro"/>
</dbReference>
<keyword evidence="3" id="KW-0813">Transport</keyword>
<evidence type="ECO:0000259" key="6">
    <source>
        <dbReference type="Pfam" id="PF09084"/>
    </source>
</evidence>
<reference evidence="8" key="1">
    <citation type="submission" date="2018-04" db="EMBL/GenBank/DDBJ databases">
        <authorList>
            <person name="Cornet L."/>
        </authorList>
    </citation>
    <scope>NUCLEOTIDE SEQUENCE [LARGE SCALE GENOMIC DNA]</scope>
</reference>
<dbReference type="SUPFAM" id="SSF53850">
    <property type="entry name" value="Periplasmic binding protein-like II"/>
    <property type="match status" value="1"/>
</dbReference>
<evidence type="ECO:0000256" key="5">
    <source>
        <dbReference type="SAM" id="SignalP"/>
    </source>
</evidence>
<keyword evidence="4 5" id="KW-0732">Signal</keyword>
<comment type="similarity">
    <text evidence="2">Belongs to the bacterial solute-binding protein SsuA/TauA family.</text>
</comment>
<proteinExistence type="inferred from homology"/>
<dbReference type="GO" id="GO:0016020">
    <property type="term" value="C:membrane"/>
    <property type="evidence" value="ECO:0007669"/>
    <property type="project" value="InterPro"/>
</dbReference>
<dbReference type="PANTHER" id="PTHR30024">
    <property type="entry name" value="ALIPHATIC SULFONATES-BINDING PROTEIN-RELATED"/>
    <property type="match status" value="1"/>
</dbReference>
<evidence type="ECO:0000313" key="7">
    <source>
        <dbReference type="EMBL" id="PZO59594.1"/>
    </source>
</evidence>
<dbReference type="InterPro" id="IPR006311">
    <property type="entry name" value="TAT_signal"/>
</dbReference>
<protein>
    <submittedName>
        <fullName evidence="7">Myristoyl transferase</fullName>
    </submittedName>
</protein>
<dbReference type="InterPro" id="IPR010067">
    <property type="entry name" value="ABC_SsuA_sub-bd"/>
</dbReference>
<dbReference type="CDD" id="cd13563">
    <property type="entry name" value="PBP2_SsuA_like_6"/>
    <property type="match status" value="1"/>
</dbReference>
<dbReference type="GO" id="GO:0042597">
    <property type="term" value="C:periplasmic space"/>
    <property type="evidence" value="ECO:0007669"/>
    <property type="project" value="UniProtKB-SubCell"/>
</dbReference>